<dbReference type="GO" id="GO:0016139">
    <property type="term" value="P:glycoside catabolic process"/>
    <property type="evidence" value="ECO:0007669"/>
    <property type="project" value="TreeGrafter"/>
</dbReference>
<dbReference type="PANTHER" id="PTHR10030">
    <property type="entry name" value="ALPHA-L-FUCOSIDASE"/>
    <property type="match status" value="1"/>
</dbReference>
<evidence type="ECO:0000259" key="8">
    <source>
        <dbReference type="PROSITE" id="PS51175"/>
    </source>
</evidence>
<protein>
    <recommendedName>
        <fullName evidence="2">alpha-L-fucosidase</fullName>
        <ecNumber evidence="2">3.2.1.51</ecNumber>
    </recommendedName>
</protein>
<organism evidence="9 10">
    <name type="scientific">Actinomadura barringtoniae</name>
    <dbReference type="NCBI Taxonomy" id="1427535"/>
    <lineage>
        <taxon>Bacteria</taxon>
        <taxon>Bacillati</taxon>
        <taxon>Actinomycetota</taxon>
        <taxon>Actinomycetes</taxon>
        <taxon>Streptosporangiales</taxon>
        <taxon>Thermomonosporaceae</taxon>
        <taxon>Actinomadura</taxon>
    </lineage>
</organism>
<keyword evidence="5" id="KW-0326">Glycosidase</keyword>
<dbReference type="SMART" id="SM00812">
    <property type="entry name" value="Alpha_L_fucos"/>
    <property type="match status" value="1"/>
</dbReference>
<dbReference type="EC" id="3.2.1.51" evidence="2"/>
<sequence length="724" mass="78164">MRSPLRALSSRVLATLASALVVLAVTAVCAVTAAPPAKAELQHPRQAFLRASLGELFLHWGMRTSPAHTSCGAWESAVTGGGWKPEYWVNEAKKLHTQYLVLATFHSRLGYARPWPSAIPGSCSTKRDFLGELITAAEAQGMRVVLYMTDDPQWWNEGLPSGQSWLNSSAYSSYKGHTVDLKTRDGFGEFSYDNFVEIMQRYPKLGGFWIDNDNAYWERNGLYERIRHDRPDFTLSNNNEDTPIMDMISNEQKTGMSPSYDYPQAVYTAAPRLTEADFKLPTNGSWWYTGTDNAVDYKLTLGRLITNAGSSIKALMAETPMKNGRMPPAQEAFNNFADTYLEAIKPSLIGTEGGGYMYGGLQPGFWNDGAHGVTTVSKTDPNLHFVHVVTKPSGGTLKVRDNGYKVSAVTNLRTGAAVSFSQSGGTLTLSGISSWDQYDTVFKVVTSGREGILPPSSYTMSASASASGHPASAAADGDYLTYWDAGSAQPVSLRFDLGSAKRIQYIGINQREDSTTYPASGSARIRDYRVYVSDDGTNWGSPIKTGTLPNHRGVQIIDLPVTTARHVRLEKVNSQGTARLRVDEAWIGTSYAGGGTAPGGQYEAENATISRGVVESDHAGYSGTGYVNTDNAAGPYVEWKVDAAQARSHTLGVRYANGPAADRPMDVTVNGTVVAAARSFPSTGSWTDWATSTLTVPLNAGANTIRVTATSAEGAPNLDMITIG</sequence>
<dbReference type="CDD" id="cd04082">
    <property type="entry name" value="CBM35_pectate_lyase-like"/>
    <property type="match status" value="1"/>
</dbReference>
<dbReference type="InterPro" id="IPR057739">
    <property type="entry name" value="Glyco_hydro_29_N"/>
</dbReference>
<gene>
    <name evidence="9" type="ORF">J4573_10800</name>
</gene>
<dbReference type="InterPro" id="IPR005084">
    <property type="entry name" value="CBM6"/>
</dbReference>
<dbReference type="EMBL" id="JAGEOJ010000004">
    <property type="protein sequence ID" value="MBO2447576.1"/>
    <property type="molecule type" value="Genomic_DNA"/>
</dbReference>
<dbReference type="GO" id="GO:0006004">
    <property type="term" value="P:fucose metabolic process"/>
    <property type="evidence" value="ECO:0007669"/>
    <property type="project" value="TreeGrafter"/>
</dbReference>
<feature type="signal peptide" evidence="6">
    <location>
        <begin position="1"/>
        <end position="33"/>
    </location>
</feature>
<evidence type="ECO:0000313" key="10">
    <source>
        <dbReference type="Proteomes" id="UP000669179"/>
    </source>
</evidence>
<keyword evidence="4" id="KW-0378">Hydrolase</keyword>
<dbReference type="Proteomes" id="UP000669179">
    <property type="component" value="Unassembled WGS sequence"/>
</dbReference>
<dbReference type="PROSITE" id="PS50022">
    <property type="entry name" value="FA58C_3"/>
    <property type="match status" value="1"/>
</dbReference>
<dbReference type="Pfam" id="PF16990">
    <property type="entry name" value="CBM_35"/>
    <property type="match status" value="1"/>
</dbReference>
<dbReference type="SUPFAM" id="SSF49785">
    <property type="entry name" value="Galactose-binding domain-like"/>
    <property type="match status" value="2"/>
</dbReference>
<dbReference type="PANTHER" id="PTHR10030:SF37">
    <property type="entry name" value="ALPHA-L-FUCOSIDASE-RELATED"/>
    <property type="match status" value="1"/>
</dbReference>
<dbReference type="Gene3D" id="2.60.120.260">
    <property type="entry name" value="Galactose-binding domain-like"/>
    <property type="match status" value="2"/>
</dbReference>
<keyword evidence="10" id="KW-1185">Reference proteome</keyword>
<dbReference type="InterPro" id="IPR000421">
    <property type="entry name" value="FA58C"/>
</dbReference>
<evidence type="ECO:0000256" key="3">
    <source>
        <dbReference type="ARBA" id="ARBA00022729"/>
    </source>
</evidence>
<evidence type="ECO:0000313" key="9">
    <source>
        <dbReference type="EMBL" id="MBO2447576.1"/>
    </source>
</evidence>
<dbReference type="GO" id="GO:0005764">
    <property type="term" value="C:lysosome"/>
    <property type="evidence" value="ECO:0007669"/>
    <property type="project" value="TreeGrafter"/>
</dbReference>
<feature type="chain" id="PRO_5038908429" description="alpha-L-fucosidase" evidence="6">
    <location>
        <begin position="34"/>
        <end position="724"/>
    </location>
</feature>
<evidence type="ECO:0000256" key="1">
    <source>
        <dbReference type="ARBA" id="ARBA00007951"/>
    </source>
</evidence>
<proteinExistence type="inferred from homology"/>
<dbReference type="Gene3D" id="3.20.20.80">
    <property type="entry name" value="Glycosidases"/>
    <property type="match status" value="1"/>
</dbReference>
<evidence type="ECO:0000259" key="7">
    <source>
        <dbReference type="PROSITE" id="PS50022"/>
    </source>
</evidence>
<comment type="similarity">
    <text evidence="1">Belongs to the glycosyl hydrolase 29 family.</text>
</comment>
<dbReference type="Pfam" id="PF01120">
    <property type="entry name" value="Alpha_L_fucos"/>
    <property type="match status" value="1"/>
</dbReference>
<accession>A0A939T1H2</accession>
<dbReference type="InterPro" id="IPR000933">
    <property type="entry name" value="Glyco_hydro_29"/>
</dbReference>
<reference evidence="9" key="1">
    <citation type="submission" date="2021-03" db="EMBL/GenBank/DDBJ databases">
        <authorList>
            <person name="Kanchanasin P."/>
            <person name="Saeng-In P."/>
            <person name="Phongsopitanun W."/>
            <person name="Yuki M."/>
            <person name="Kudo T."/>
            <person name="Ohkuma M."/>
            <person name="Tanasupawat S."/>
        </authorList>
    </citation>
    <scope>NUCLEOTIDE SEQUENCE</scope>
    <source>
        <strain evidence="9">GKU 128</strain>
    </source>
</reference>
<dbReference type="GO" id="GO:0004560">
    <property type="term" value="F:alpha-L-fucosidase activity"/>
    <property type="evidence" value="ECO:0007669"/>
    <property type="project" value="InterPro"/>
</dbReference>
<comment type="caution">
    <text evidence="9">The sequence shown here is derived from an EMBL/GenBank/DDBJ whole genome shotgun (WGS) entry which is preliminary data.</text>
</comment>
<dbReference type="Pfam" id="PF00754">
    <property type="entry name" value="F5_F8_type_C"/>
    <property type="match status" value="1"/>
</dbReference>
<dbReference type="AlphaFoldDB" id="A0A939T1H2"/>
<evidence type="ECO:0000256" key="2">
    <source>
        <dbReference type="ARBA" id="ARBA00012662"/>
    </source>
</evidence>
<dbReference type="SUPFAM" id="SSF51445">
    <property type="entry name" value="(Trans)glycosidases"/>
    <property type="match status" value="1"/>
</dbReference>
<dbReference type="InterPro" id="IPR017853">
    <property type="entry name" value="GH"/>
</dbReference>
<feature type="domain" description="CBM6" evidence="8">
    <location>
        <begin position="600"/>
        <end position="724"/>
    </location>
</feature>
<evidence type="ECO:0000256" key="6">
    <source>
        <dbReference type="SAM" id="SignalP"/>
    </source>
</evidence>
<dbReference type="InterPro" id="IPR008979">
    <property type="entry name" value="Galactose-bd-like_sf"/>
</dbReference>
<dbReference type="RefSeq" id="WP_208255216.1">
    <property type="nucleotide sequence ID" value="NZ_JAGEOJ010000004.1"/>
</dbReference>
<evidence type="ECO:0000256" key="5">
    <source>
        <dbReference type="ARBA" id="ARBA00023295"/>
    </source>
</evidence>
<keyword evidence="3 6" id="KW-0732">Signal</keyword>
<evidence type="ECO:0000256" key="4">
    <source>
        <dbReference type="ARBA" id="ARBA00022801"/>
    </source>
</evidence>
<dbReference type="PROSITE" id="PS51175">
    <property type="entry name" value="CBM6"/>
    <property type="match status" value="1"/>
</dbReference>
<feature type="domain" description="F5/8 type C" evidence="7">
    <location>
        <begin position="441"/>
        <end position="589"/>
    </location>
</feature>
<name>A0A939T1H2_9ACTN</name>
<dbReference type="GO" id="GO:0030246">
    <property type="term" value="F:carbohydrate binding"/>
    <property type="evidence" value="ECO:0007669"/>
    <property type="project" value="InterPro"/>
</dbReference>